<dbReference type="GO" id="GO:0005524">
    <property type="term" value="F:ATP binding"/>
    <property type="evidence" value="ECO:0007669"/>
    <property type="project" value="UniProtKB-KW"/>
</dbReference>
<evidence type="ECO:0000256" key="1">
    <source>
        <dbReference type="ARBA" id="ARBA00004651"/>
    </source>
</evidence>
<dbReference type="Pfam" id="PF00005">
    <property type="entry name" value="ABC_tran"/>
    <property type="match status" value="1"/>
</dbReference>
<dbReference type="InterPro" id="IPR027417">
    <property type="entry name" value="P-loop_NTPase"/>
</dbReference>
<keyword evidence="3" id="KW-0547">Nucleotide-binding</keyword>
<evidence type="ECO:0000256" key="5">
    <source>
        <dbReference type="ARBA" id="ARBA00022989"/>
    </source>
</evidence>
<keyword evidence="11" id="KW-1185">Reference proteome</keyword>
<feature type="transmembrane region" description="Helical" evidence="7">
    <location>
        <begin position="166"/>
        <end position="184"/>
    </location>
</feature>
<evidence type="ECO:0000256" key="6">
    <source>
        <dbReference type="ARBA" id="ARBA00023136"/>
    </source>
</evidence>
<feature type="domain" description="ABC transmembrane type-1" evidence="9">
    <location>
        <begin position="27"/>
        <end position="310"/>
    </location>
</feature>
<dbReference type="InterPro" id="IPR011527">
    <property type="entry name" value="ABC1_TM_dom"/>
</dbReference>
<dbReference type="PANTHER" id="PTHR43394:SF1">
    <property type="entry name" value="ATP-BINDING CASSETTE SUB-FAMILY B MEMBER 10, MITOCHONDRIAL"/>
    <property type="match status" value="1"/>
</dbReference>
<dbReference type="SUPFAM" id="SSF52540">
    <property type="entry name" value="P-loop containing nucleoside triphosphate hydrolases"/>
    <property type="match status" value="1"/>
</dbReference>
<proteinExistence type="predicted"/>
<dbReference type="SMART" id="SM00382">
    <property type="entry name" value="AAA"/>
    <property type="match status" value="1"/>
</dbReference>
<feature type="domain" description="ABC transporter" evidence="8">
    <location>
        <begin position="327"/>
        <end position="548"/>
    </location>
</feature>
<dbReference type="PROSITE" id="PS00211">
    <property type="entry name" value="ABC_TRANSPORTER_1"/>
    <property type="match status" value="1"/>
</dbReference>
<dbReference type="GO" id="GO:0015421">
    <property type="term" value="F:ABC-type oligopeptide transporter activity"/>
    <property type="evidence" value="ECO:0007669"/>
    <property type="project" value="TreeGrafter"/>
</dbReference>
<evidence type="ECO:0000313" key="10">
    <source>
        <dbReference type="EMBL" id="SHL99062.1"/>
    </source>
</evidence>
<dbReference type="Pfam" id="PF00664">
    <property type="entry name" value="ABC_membrane"/>
    <property type="match status" value="1"/>
</dbReference>
<dbReference type="GO" id="GO:0005886">
    <property type="term" value="C:plasma membrane"/>
    <property type="evidence" value="ECO:0007669"/>
    <property type="project" value="UniProtKB-SubCell"/>
</dbReference>
<keyword evidence="5 7" id="KW-1133">Transmembrane helix</keyword>
<accession>A0A1M7F4S0</accession>
<dbReference type="InterPro" id="IPR003593">
    <property type="entry name" value="AAA+_ATPase"/>
</dbReference>
<dbReference type="OrthoDB" id="9762778at2"/>
<dbReference type="Proteomes" id="UP000184038">
    <property type="component" value="Unassembled WGS sequence"/>
</dbReference>
<evidence type="ECO:0000256" key="4">
    <source>
        <dbReference type="ARBA" id="ARBA00022840"/>
    </source>
</evidence>
<organism evidence="10 11">
    <name type="scientific">Anaerosporobacter mobilis DSM 15930</name>
    <dbReference type="NCBI Taxonomy" id="1120996"/>
    <lineage>
        <taxon>Bacteria</taxon>
        <taxon>Bacillati</taxon>
        <taxon>Bacillota</taxon>
        <taxon>Clostridia</taxon>
        <taxon>Lachnospirales</taxon>
        <taxon>Lachnospiraceae</taxon>
        <taxon>Anaerosporobacter</taxon>
    </lineage>
</organism>
<dbReference type="RefSeq" id="WP_073282221.1">
    <property type="nucleotide sequence ID" value="NZ_FRCP01000005.1"/>
</dbReference>
<feature type="transmembrane region" description="Helical" evidence="7">
    <location>
        <begin position="281"/>
        <end position="304"/>
    </location>
</feature>
<name>A0A1M7F4S0_9FIRM</name>
<dbReference type="PROSITE" id="PS50893">
    <property type="entry name" value="ABC_TRANSPORTER_2"/>
    <property type="match status" value="1"/>
</dbReference>
<evidence type="ECO:0000256" key="7">
    <source>
        <dbReference type="SAM" id="Phobius"/>
    </source>
</evidence>
<dbReference type="GO" id="GO:0016887">
    <property type="term" value="F:ATP hydrolysis activity"/>
    <property type="evidence" value="ECO:0007669"/>
    <property type="project" value="InterPro"/>
</dbReference>
<dbReference type="PROSITE" id="PS51257">
    <property type="entry name" value="PROKAR_LIPOPROTEIN"/>
    <property type="match status" value="1"/>
</dbReference>
<feature type="transmembrane region" description="Helical" evidence="7">
    <location>
        <begin position="61"/>
        <end position="80"/>
    </location>
</feature>
<dbReference type="InterPro" id="IPR017871">
    <property type="entry name" value="ABC_transporter-like_CS"/>
</dbReference>
<keyword evidence="6 7" id="KW-0472">Membrane</keyword>
<keyword evidence="2 7" id="KW-0812">Transmembrane</keyword>
<feature type="transmembrane region" description="Helical" evidence="7">
    <location>
        <begin position="21"/>
        <end position="49"/>
    </location>
</feature>
<protein>
    <submittedName>
        <fullName evidence="10">ATP-binding cassette, subfamily C</fullName>
    </submittedName>
</protein>
<evidence type="ECO:0000259" key="9">
    <source>
        <dbReference type="PROSITE" id="PS50929"/>
    </source>
</evidence>
<dbReference type="Gene3D" id="3.40.50.300">
    <property type="entry name" value="P-loop containing nucleotide triphosphate hydrolases"/>
    <property type="match status" value="1"/>
</dbReference>
<evidence type="ECO:0000256" key="3">
    <source>
        <dbReference type="ARBA" id="ARBA00022741"/>
    </source>
</evidence>
<sequence>MQQKKKNGFQIMLELLGMIRPLMGFMLLAILMGCIGNLVATFITILGGYGLLSVAGLYNKLTITTIFTVIIIFAVIRGILRYAEQACNHYIAFKLLASIRHKVFASLRRLAPAKLDGNDKGNLISIITSDIELLEVFYAHTISPIAIAIITSVFMCVFIGIIHPVLGVVALVFYLLIGFIVPVLNSRRGREKGQEYRDSFGELNTSVLDNLYGLEEIIQYGQQEKRQSCLAKKTESLEKIAKELKKEESIQKISTDWIILFAGIAMLGVSGYLAGQGEIEGGMSLIATVAMISSFGPTAALSALSNNLNHTLACGNRVLSLLNEEPIVLDNVTGEEDCSGDIICDGTTFGYENKVVLNNFNVTFKENHIHGILGKSGCGKSTLLKLLMRFYETNKGTISYGKNVVNTIKTSSLRKNVAYVTQETYLFHDTIENNIKIAKEDATREEVIEAAKKASIHDFILSLPSGYDTIVSELGESLSGGERQRIGIARAFLHKSSIIFLDEPTSNIDSLNEGIILKSLEEEKEDKTIILVSHRKSTMGIVDHMVNM</sequence>
<dbReference type="InterPro" id="IPR036640">
    <property type="entry name" value="ABC1_TM_sf"/>
</dbReference>
<evidence type="ECO:0000256" key="2">
    <source>
        <dbReference type="ARBA" id="ARBA00022692"/>
    </source>
</evidence>
<dbReference type="PANTHER" id="PTHR43394">
    <property type="entry name" value="ATP-DEPENDENT PERMEASE MDL1, MITOCHONDRIAL"/>
    <property type="match status" value="1"/>
</dbReference>
<dbReference type="PROSITE" id="PS50929">
    <property type="entry name" value="ABC_TM1F"/>
    <property type="match status" value="1"/>
</dbReference>
<dbReference type="Gene3D" id="1.20.1560.10">
    <property type="entry name" value="ABC transporter type 1, transmembrane domain"/>
    <property type="match status" value="1"/>
</dbReference>
<evidence type="ECO:0000313" key="11">
    <source>
        <dbReference type="Proteomes" id="UP000184038"/>
    </source>
</evidence>
<dbReference type="InterPro" id="IPR039421">
    <property type="entry name" value="Type_1_exporter"/>
</dbReference>
<keyword evidence="4 10" id="KW-0067">ATP-binding</keyword>
<dbReference type="InterPro" id="IPR003439">
    <property type="entry name" value="ABC_transporter-like_ATP-bd"/>
</dbReference>
<dbReference type="SUPFAM" id="SSF90123">
    <property type="entry name" value="ABC transporter transmembrane region"/>
    <property type="match status" value="1"/>
</dbReference>
<comment type="subcellular location">
    <subcellularLocation>
        <location evidence="1">Cell membrane</location>
        <topology evidence="1">Multi-pass membrane protein</topology>
    </subcellularLocation>
</comment>
<gene>
    <name evidence="10" type="ORF">SAMN02746066_00408</name>
</gene>
<dbReference type="EMBL" id="FRCP01000005">
    <property type="protein sequence ID" value="SHL99062.1"/>
    <property type="molecule type" value="Genomic_DNA"/>
</dbReference>
<feature type="transmembrane region" description="Helical" evidence="7">
    <location>
        <begin position="257"/>
        <end position="275"/>
    </location>
</feature>
<evidence type="ECO:0000259" key="8">
    <source>
        <dbReference type="PROSITE" id="PS50893"/>
    </source>
</evidence>
<reference evidence="10 11" key="1">
    <citation type="submission" date="2016-11" db="EMBL/GenBank/DDBJ databases">
        <authorList>
            <person name="Jaros S."/>
            <person name="Januszkiewicz K."/>
            <person name="Wedrychowicz H."/>
        </authorList>
    </citation>
    <scope>NUCLEOTIDE SEQUENCE [LARGE SCALE GENOMIC DNA]</scope>
    <source>
        <strain evidence="10 11">DSM 15930</strain>
    </source>
</reference>
<dbReference type="STRING" id="1120996.SAMN02746066_00408"/>
<dbReference type="AlphaFoldDB" id="A0A1M7F4S0"/>
<feature type="transmembrane region" description="Helical" evidence="7">
    <location>
        <begin position="136"/>
        <end position="160"/>
    </location>
</feature>